<evidence type="ECO:0000313" key="3">
    <source>
        <dbReference type="Proteomes" id="UP001066276"/>
    </source>
</evidence>
<dbReference type="AlphaFoldDB" id="A0AAV7SDB5"/>
<reference evidence="2" key="1">
    <citation type="journal article" date="2022" name="bioRxiv">
        <title>Sequencing and chromosome-scale assembly of the giantPleurodeles waltlgenome.</title>
        <authorList>
            <person name="Brown T."/>
            <person name="Elewa A."/>
            <person name="Iarovenko S."/>
            <person name="Subramanian E."/>
            <person name="Araus A.J."/>
            <person name="Petzold A."/>
            <person name="Susuki M."/>
            <person name="Suzuki K.-i.T."/>
            <person name="Hayashi T."/>
            <person name="Toyoda A."/>
            <person name="Oliveira C."/>
            <person name="Osipova E."/>
            <person name="Leigh N.D."/>
            <person name="Simon A."/>
            <person name="Yun M.H."/>
        </authorList>
    </citation>
    <scope>NUCLEOTIDE SEQUENCE</scope>
    <source>
        <strain evidence="2">20211129_DDA</strain>
        <tissue evidence="2">Liver</tissue>
    </source>
</reference>
<proteinExistence type="predicted"/>
<feature type="non-terminal residue" evidence="2">
    <location>
        <position position="1"/>
    </location>
</feature>
<accession>A0AAV7SDB5</accession>
<evidence type="ECO:0000256" key="1">
    <source>
        <dbReference type="SAM" id="MobiDB-lite"/>
    </source>
</evidence>
<gene>
    <name evidence="2" type="ORF">NDU88_002472</name>
</gene>
<dbReference type="Proteomes" id="UP001066276">
    <property type="component" value="Chromosome 4_2"/>
</dbReference>
<dbReference type="EMBL" id="JANPWB010000008">
    <property type="protein sequence ID" value="KAJ1161992.1"/>
    <property type="molecule type" value="Genomic_DNA"/>
</dbReference>
<evidence type="ECO:0000313" key="2">
    <source>
        <dbReference type="EMBL" id="KAJ1161992.1"/>
    </source>
</evidence>
<organism evidence="2 3">
    <name type="scientific">Pleurodeles waltl</name>
    <name type="common">Iberian ribbed newt</name>
    <dbReference type="NCBI Taxonomy" id="8319"/>
    <lineage>
        <taxon>Eukaryota</taxon>
        <taxon>Metazoa</taxon>
        <taxon>Chordata</taxon>
        <taxon>Craniata</taxon>
        <taxon>Vertebrata</taxon>
        <taxon>Euteleostomi</taxon>
        <taxon>Amphibia</taxon>
        <taxon>Batrachia</taxon>
        <taxon>Caudata</taxon>
        <taxon>Salamandroidea</taxon>
        <taxon>Salamandridae</taxon>
        <taxon>Pleurodelinae</taxon>
        <taxon>Pleurodeles</taxon>
    </lineage>
</organism>
<protein>
    <submittedName>
        <fullName evidence="2">Uncharacterized protein</fullName>
    </submittedName>
</protein>
<feature type="non-terminal residue" evidence="2">
    <location>
        <position position="61"/>
    </location>
</feature>
<name>A0AAV7SDB5_PLEWA</name>
<keyword evidence="3" id="KW-1185">Reference proteome</keyword>
<feature type="region of interest" description="Disordered" evidence="1">
    <location>
        <begin position="1"/>
        <end position="25"/>
    </location>
</feature>
<comment type="caution">
    <text evidence="2">The sequence shown here is derived from an EMBL/GenBank/DDBJ whole genome shotgun (WGS) entry which is preliminary data.</text>
</comment>
<sequence>RETDPEPETRYALRSTPGVSGEPSGVLELEHRTLPRTFCKVTRTLLPPELRGTPGTSRQQQ</sequence>